<proteinExistence type="predicted"/>
<dbReference type="InterPro" id="IPR049240">
    <property type="entry name" value="DUF6875"/>
</dbReference>
<reference evidence="2 3" key="1">
    <citation type="submission" date="2024-10" db="EMBL/GenBank/DDBJ databases">
        <title>The Natural Products Discovery Center: Release of the First 8490 Sequenced Strains for Exploring Actinobacteria Biosynthetic Diversity.</title>
        <authorList>
            <person name="Kalkreuter E."/>
            <person name="Kautsar S.A."/>
            <person name="Yang D."/>
            <person name="Bader C.D."/>
            <person name="Teijaro C.N."/>
            <person name="Fluegel L."/>
            <person name="Davis C.M."/>
            <person name="Simpson J.R."/>
            <person name="Lauterbach L."/>
            <person name="Steele A.D."/>
            <person name="Gui C."/>
            <person name="Meng S."/>
            <person name="Li G."/>
            <person name="Viehrig K."/>
            <person name="Ye F."/>
            <person name="Su P."/>
            <person name="Kiefer A.F."/>
            <person name="Nichols A."/>
            <person name="Cepeda A.J."/>
            <person name="Yan W."/>
            <person name="Fan B."/>
            <person name="Jiang Y."/>
            <person name="Adhikari A."/>
            <person name="Zheng C.-J."/>
            <person name="Schuster L."/>
            <person name="Cowan T.M."/>
            <person name="Smanski M.J."/>
            <person name="Chevrette M.G."/>
            <person name="De Carvalho L.P.S."/>
            <person name="Shen B."/>
        </authorList>
    </citation>
    <scope>NUCLEOTIDE SEQUENCE [LARGE SCALE GENOMIC DNA]</scope>
    <source>
        <strain evidence="2 3">NPDC019626</strain>
    </source>
</reference>
<organism evidence="2 3">
    <name type="scientific">Nocardia beijingensis</name>
    <dbReference type="NCBI Taxonomy" id="95162"/>
    <lineage>
        <taxon>Bacteria</taxon>
        <taxon>Bacillati</taxon>
        <taxon>Actinomycetota</taxon>
        <taxon>Actinomycetes</taxon>
        <taxon>Mycobacteriales</taxon>
        <taxon>Nocardiaceae</taxon>
        <taxon>Nocardia</taxon>
    </lineage>
</organism>
<evidence type="ECO:0000259" key="1">
    <source>
        <dbReference type="Pfam" id="PF21780"/>
    </source>
</evidence>
<feature type="domain" description="DUF6875" evidence="1">
    <location>
        <begin position="36"/>
        <end position="204"/>
    </location>
</feature>
<dbReference type="EMBL" id="JBIRXV010000002">
    <property type="protein sequence ID" value="MFI2321848.1"/>
    <property type="molecule type" value="Genomic_DNA"/>
</dbReference>
<gene>
    <name evidence="2" type="ORF">ACH47G_15285</name>
</gene>
<comment type="caution">
    <text evidence="2">The sequence shown here is derived from an EMBL/GenBank/DDBJ whole genome shotgun (WGS) entry which is preliminary data.</text>
</comment>
<dbReference type="RefSeq" id="WP_396947530.1">
    <property type="nucleotide sequence ID" value="NZ_JBIRXV010000002.1"/>
</dbReference>
<evidence type="ECO:0000313" key="2">
    <source>
        <dbReference type="EMBL" id="MFI2321848.1"/>
    </source>
</evidence>
<protein>
    <submittedName>
        <fullName evidence="2">DUF6875 domain-containing protein</fullName>
    </submittedName>
</protein>
<keyword evidence="3" id="KW-1185">Reference proteome</keyword>
<name>A0ABW7WJJ9_9NOCA</name>
<sequence>MMNTDPIVGTRSGVQPVSLFAPDAETGPADHPSSAELRRWTREYLCRPHPDLGRPGPVCPYTSHAITHRYLWAAYFDGHDIDIGRITAIADDLFDLFPALPPQQAPESLFKAVLAVFPDLTDYASIDTVQRQQKTKFVDKGLMIGQFYPGCTYPGLHNPAFPALDAPLPILAVRHMAPTDYPFLVARHEWIDTYLRLFAPTIPGFVATAMSVRLEQAIDASDDTA</sequence>
<accession>A0ABW7WJJ9</accession>
<dbReference type="Proteomes" id="UP001611450">
    <property type="component" value="Unassembled WGS sequence"/>
</dbReference>
<evidence type="ECO:0000313" key="3">
    <source>
        <dbReference type="Proteomes" id="UP001611450"/>
    </source>
</evidence>
<dbReference type="Pfam" id="PF21780">
    <property type="entry name" value="DUF6875"/>
    <property type="match status" value="1"/>
</dbReference>